<reference evidence="1" key="1">
    <citation type="journal article" date="2020" name="Nature">
        <title>Giant virus diversity and host interactions through global metagenomics.</title>
        <authorList>
            <person name="Schulz F."/>
            <person name="Roux S."/>
            <person name="Paez-Espino D."/>
            <person name="Jungbluth S."/>
            <person name="Walsh D.A."/>
            <person name="Denef V.J."/>
            <person name="McMahon K.D."/>
            <person name="Konstantinidis K.T."/>
            <person name="Eloe-Fadrosh E.A."/>
            <person name="Kyrpides N.C."/>
            <person name="Woyke T."/>
        </authorList>
    </citation>
    <scope>NUCLEOTIDE SEQUENCE</scope>
    <source>
        <strain evidence="1">GVMAG-M-3300023174-141</strain>
    </source>
</reference>
<dbReference type="Pfam" id="PF10933">
    <property type="entry name" value="DUF2827"/>
    <property type="match status" value="1"/>
</dbReference>
<sequence>MDYLPGNTLLPSEEHETTSLTPLSLPLDRPAIILASNEVNDQNLFINGLTQNIVVLYHLFESLGYDSYLLQHSTTYSDKKDFLKRYRSITTQDMVQRRISIRAFIEIGMSLDSATRGYLRTVGAKIVKLYLGNILNIDVETIQNYSNMFFNHHIVGEIDEIWTSPHYMQHVDYAALLNRTPIDKGRVVPYVWDSCFLTQYGNREQFEWIPPADWKTMDIIIMDPNISFQKCTFYSILLVEAYSKLHPEWRGNVHVINGDRLKLSSNSHNNLLPALSMYRANRIKLYERKKIHQILEQHRSACFLTHQWNNDYNYMTLELLYCNYPILHNSEGWAPYGYSYSINAWEKAIETLHGALTNHERNLHIYKTHAANLIWKHSSHNPDIQRRWRELI</sequence>
<accession>A0A6C0DF82</accession>
<organism evidence="1">
    <name type="scientific">viral metagenome</name>
    <dbReference type="NCBI Taxonomy" id="1070528"/>
    <lineage>
        <taxon>unclassified sequences</taxon>
        <taxon>metagenomes</taxon>
        <taxon>organismal metagenomes</taxon>
    </lineage>
</organism>
<dbReference type="AlphaFoldDB" id="A0A6C0DF82"/>
<name>A0A6C0DF82_9ZZZZ</name>
<dbReference type="InterPro" id="IPR021234">
    <property type="entry name" value="DUF2827"/>
</dbReference>
<protein>
    <recommendedName>
        <fullName evidence="2">Glycosyltransferase</fullName>
    </recommendedName>
</protein>
<evidence type="ECO:0008006" key="2">
    <source>
        <dbReference type="Google" id="ProtNLM"/>
    </source>
</evidence>
<proteinExistence type="predicted"/>
<dbReference type="EMBL" id="MN739592">
    <property type="protein sequence ID" value="QHT14844.1"/>
    <property type="molecule type" value="Genomic_DNA"/>
</dbReference>
<evidence type="ECO:0000313" key="1">
    <source>
        <dbReference type="EMBL" id="QHT14844.1"/>
    </source>
</evidence>